<comment type="caution">
    <text evidence="1">The sequence shown here is derived from an EMBL/GenBank/DDBJ whole genome shotgun (WGS) entry which is preliminary data.</text>
</comment>
<protein>
    <submittedName>
        <fullName evidence="1">Uncharacterized protein</fullName>
    </submittedName>
</protein>
<dbReference type="EMBL" id="LAZR01000206">
    <property type="protein sequence ID" value="KKN82031.1"/>
    <property type="molecule type" value="Genomic_DNA"/>
</dbReference>
<name>A0A0F9W8N0_9ZZZZ</name>
<dbReference type="AlphaFoldDB" id="A0A0F9W8N0"/>
<gene>
    <name evidence="1" type="ORF">LCGC14_0312980</name>
</gene>
<sequence>MQINTDAPILHDCRCGTSKSSRPHHEFYKGFLIHRWNGGRCLIPLEIPTKEAGNYMMKTPIQHWSAEEKVSCLYFKGPGSDRIYTAIDRFWAAVQAGLAQPAPG</sequence>
<organism evidence="1">
    <name type="scientific">marine sediment metagenome</name>
    <dbReference type="NCBI Taxonomy" id="412755"/>
    <lineage>
        <taxon>unclassified sequences</taxon>
        <taxon>metagenomes</taxon>
        <taxon>ecological metagenomes</taxon>
    </lineage>
</organism>
<accession>A0A0F9W8N0</accession>
<proteinExistence type="predicted"/>
<evidence type="ECO:0000313" key="1">
    <source>
        <dbReference type="EMBL" id="KKN82031.1"/>
    </source>
</evidence>
<reference evidence="1" key="1">
    <citation type="journal article" date="2015" name="Nature">
        <title>Complex archaea that bridge the gap between prokaryotes and eukaryotes.</title>
        <authorList>
            <person name="Spang A."/>
            <person name="Saw J.H."/>
            <person name="Jorgensen S.L."/>
            <person name="Zaremba-Niedzwiedzka K."/>
            <person name="Martijn J."/>
            <person name="Lind A.E."/>
            <person name="van Eijk R."/>
            <person name="Schleper C."/>
            <person name="Guy L."/>
            <person name="Ettema T.J."/>
        </authorList>
    </citation>
    <scope>NUCLEOTIDE SEQUENCE</scope>
</reference>